<accession>A0ABP8JPS1</accession>
<dbReference type="Proteomes" id="UP001500635">
    <property type="component" value="Unassembled WGS sequence"/>
</dbReference>
<sequence length="298" mass="30317">MANQSTPSGSAASTTARAVESFVAAVEARGGEAEVTARGSVKIVTVTAAGKSTAVRIKATGKDEWQARRTESIAGKAGADVWALIDLADGAPVALVAADEYAKFVAKLIGAWEAKNPGKEVTANTQFAVTGDDVAAWEDAWSLVGLGADGAPAKPAPAKPAAKKTPAKKTPAKSAAKPAAKPAAKTPAKPAAKAPAKPAAKVPAKDAKITPIAEQKDAAAKGKTPATIEPKQAEPTKPEPKKAEVAKPEPKKAAAKETKKVEAAKSEDKPAAKKPEGHKQPTGIALLLKRLPVVGRLI</sequence>
<feature type="compositionally biased region" description="Basic and acidic residues" evidence="1">
    <location>
        <begin position="231"/>
        <end position="279"/>
    </location>
</feature>
<evidence type="ECO:0000256" key="1">
    <source>
        <dbReference type="SAM" id="MobiDB-lite"/>
    </source>
</evidence>
<feature type="compositionally biased region" description="Basic and acidic residues" evidence="1">
    <location>
        <begin position="203"/>
        <end position="220"/>
    </location>
</feature>
<feature type="compositionally biased region" description="Low complexity" evidence="1">
    <location>
        <begin position="172"/>
        <end position="202"/>
    </location>
</feature>
<evidence type="ECO:0000313" key="2">
    <source>
        <dbReference type="EMBL" id="GAA4393898.1"/>
    </source>
</evidence>
<keyword evidence="3" id="KW-1185">Reference proteome</keyword>
<feature type="region of interest" description="Disordered" evidence="1">
    <location>
        <begin position="152"/>
        <end position="286"/>
    </location>
</feature>
<evidence type="ECO:0000313" key="3">
    <source>
        <dbReference type="Proteomes" id="UP001500635"/>
    </source>
</evidence>
<protein>
    <recommendedName>
        <fullName evidence="4">Lsr2 protein</fullName>
    </recommendedName>
</protein>
<name>A0ABP8JPS1_9ACTN</name>
<proteinExistence type="predicted"/>
<gene>
    <name evidence="2" type="ORF">GCM10023147_25040</name>
</gene>
<comment type="caution">
    <text evidence="2">The sequence shown here is derived from an EMBL/GenBank/DDBJ whole genome shotgun (WGS) entry which is preliminary data.</text>
</comment>
<organism evidence="2 3">
    <name type="scientific">Tsukamurella soli</name>
    <dbReference type="NCBI Taxonomy" id="644556"/>
    <lineage>
        <taxon>Bacteria</taxon>
        <taxon>Bacillati</taxon>
        <taxon>Actinomycetota</taxon>
        <taxon>Actinomycetes</taxon>
        <taxon>Mycobacteriales</taxon>
        <taxon>Tsukamurellaceae</taxon>
        <taxon>Tsukamurella</taxon>
    </lineage>
</organism>
<feature type="compositionally biased region" description="Basic residues" evidence="1">
    <location>
        <begin position="161"/>
        <end position="171"/>
    </location>
</feature>
<dbReference type="RefSeq" id="WP_344996022.1">
    <property type="nucleotide sequence ID" value="NZ_BAABFR010000035.1"/>
</dbReference>
<evidence type="ECO:0008006" key="4">
    <source>
        <dbReference type="Google" id="ProtNLM"/>
    </source>
</evidence>
<reference evidence="3" key="1">
    <citation type="journal article" date="2019" name="Int. J. Syst. Evol. Microbiol.">
        <title>The Global Catalogue of Microorganisms (GCM) 10K type strain sequencing project: providing services to taxonomists for standard genome sequencing and annotation.</title>
        <authorList>
            <consortium name="The Broad Institute Genomics Platform"/>
            <consortium name="The Broad Institute Genome Sequencing Center for Infectious Disease"/>
            <person name="Wu L."/>
            <person name="Ma J."/>
        </authorList>
    </citation>
    <scope>NUCLEOTIDE SEQUENCE [LARGE SCALE GENOMIC DNA]</scope>
    <source>
        <strain evidence="3">JCM 17688</strain>
    </source>
</reference>
<dbReference type="EMBL" id="BAABFR010000035">
    <property type="protein sequence ID" value="GAA4393898.1"/>
    <property type="molecule type" value="Genomic_DNA"/>
</dbReference>